<keyword evidence="1" id="KW-0812">Transmembrane</keyword>
<dbReference type="STRING" id="288992.SAMN04488522_105168"/>
<dbReference type="RefSeq" id="WP_073234508.1">
    <property type="nucleotide sequence ID" value="NZ_FQUQ01000005.1"/>
</dbReference>
<feature type="domain" description="FecR protein" evidence="2">
    <location>
        <begin position="183"/>
        <end position="279"/>
    </location>
</feature>
<gene>
    <name evidence="4" type="ORF">SAMN04488522_105168</name>
</gene>
<dbReference type="AlphaFoldDB" id="A0A1M5J298"/>
<protein>
    <submittedName>
        <fullName evidence="4">FecR family protein</fullName>
    </submittedName>
</protein>
<evidence type="ECO:0000313" key="4">
    <source>
        <dbReference type="EMBL" id="SHG34727.1"/>
    </source>
</evidence>
<accession>A0A1M5J298</accession>
<dbReference type="InterPro" id="IPR012373">
    <property type="entry name" value="Ferrdict_sens_TM"/>
</dbReference>
<dbReference type="GO" id="GO:0016989">
    <property type="term" value="F:sigma factor antagonist activity"/>
    <property type="evidence" value="ECO:0007669"/>
    <property type="project" value="TreeGrafter"/>
</dbReference>
<reference evidence="5" key="1">
    <citation type="submission" date="2016-11" db="EMBL/GenBank/DDBJ databases">
        <authorList>
            <person name="Varghese N."/>
            <person name="Submissions S."/>
        </authorList>
    </citation>
    <scope>NUCLEOTIDE SEQUENCE [LARGE SCALE GENOMIC DNA]</scope>
    <source>
        <strain evidence="5">DSM 16990</strain>
    </source>
</reference>
<dbReference type="Gene3D" id="3.55.50.30">
    <property type="match status" value="1"/>
</dbReference>
<evidence type="ECO:0000313" key="5">
    <source>
        <dbReference type="Proteomes" id="UP000184287"/>
    </source>
</evidence>
<feature type="domain" description="Protein FecR C-terminal" evidence="3">
    <location>
        <begin position="319"/>
        <end position="388"/>
    </location>
</feature>
<keyword evidence="5" id="KW-1185">Reference proteome</keyword>
<dbReference type="Pfam" id="PF16344">
    <property type="entry name" value="FecR_C"/>
    <property type="match status" value="1"/>
</dbReference>
<evidence type="ECO:0000256" key="1">
    <source>
        <dbReference type="SAM" id="Phobius"/>
    </source>
</evidence>
<dbReference type="OrthoDB" id="1099963at2"/>
<dbReference type="PANTHER" id="PTHR30273">
    <property type="entry name" value="PERIPLASMIC SIGNAL SENSOR AND SIGMA FACTOR ACTIVATOR FECR-RELATED"/>
    <property type="match status" value="1"/>
</dbReference>
<organism evidence="4 5">
    <name type="scientific">Pedobacter caeni</name>
    <dbReference type="NCBI Taxonomy" id="288992"/>
    <lineage>
        <taxon>Bacteria</taxon>
        <taxon>Pseudomonadati</taxon>
        <taxon>Bacteroidota</taxon>
        <taxon>Sphingobacteriia</taxon>
        <taxon>Sphingobacteriales</taxon>
        <taxon>Sphingobacteriaceae</taxon>
        <taxon>Pedobacter</taxon>
    </lineage>
</organism>
<name>A0A1M5J298_9SPHI</name>
<sequence length="389" mass="43382">MDKSRISFLYQQYLKKTKDPQEIAEFKAVLNDATFDEIISELLDDSWNQINDEELENVQVPHEQEILQNIKSQPRKQAIRKSIWPKMIAVAAAVSLIVAAGLYFYQLDSRTKTEQTTIAANDIAPGKNKATLTLANGKKIVLSDVGKGELATESGVLIRKTADGKLIYEIKDQSEAITNSLNTISTANGESYQVLLPDGSLVILNAASSLTYSTALNRQPSRKVELKGEAYFEVAKDKKHPFIIHTSEQTVEVLGTHFNINAYTDEPDTKTTLIEGSVKITGNKAQAVIKPGEQASFKNNKIKVSEVNVNAVIDWKDGKFRFKNEALPSILRKISRWYDVKIIYLNAEAVLPTFTGSVSRFDHVSKVLNMLEETSDVKFIIEGKTIKVK</sequence>
<proteinExistence type="predicted"/>
<dbReference type="PANTHER" id="PTHR30273:SF2">
    <property type="entry name" value="PROTEIN FECR"/>
    <property type="match status" value="1"/>
</dbReference>
<evidence type="ECO:0000259" key="2">
    <source>
        <dbReference type="Pfam" id="PF04773"/>
    </source>
</evidence>
<dbReference type="InterPro" id="IPR032508">
    <property type="entry name" value="FecR_C"/>
</dbReference>
<feature type="transmembrane region" description="Helical" evidence="1">
    <location>
        <begin position="83"/>
        <end position="105"/>
    </location>
</feature>
<evidence type="ECO:0000259" key="3">
    <source>
        <dbReference type="Pfam" id="PF16344"/>
    </source>
</evidence>
<dbReference type="EMBL" id="FQUQ01000005">
    <property type="protein sequence ID" value="SHG34727.1"/>
    <property type="molecule type" value="Genomic_DNA"/>
</dbReference>
<dbReference type="Proteomes" id="UP000184287">
    <property type="component" value="Unassembled WGS sequence"/>
</dbReference>
<dbReference type="Pfam" id="PF04773">
    <property type="entry name" value="FecR"/>
    <property type="match status" value="1"/>
</dbReference>
<dbReference type="Gene3D" id="2.60.120.1440">
    <property type="match status" value="1"/>
</dbReference>
<keyword evidence="1" id="KW-1133">Transmembrane helix</keyword>
<keyword evidence="1" id="KW-0472">Membrane</keyword>
<dbReference type="FunFam" id="2.60.120.1440:FF:000001">
    <property type="entry name" value="Putative anti-sigma factor"/>
    <property type="match status" value="1"/>
</dbReference>
<dbReference type="InterPro" id="IPR006860">
    <property type="entry name" value="FecR"/>
</dbReference>